<dbReference type="AlphaFoldDB" id="A0A6N6JMR4"/>
<dbReference type="OrthoDB" id="6039430at2"/>
<comment type="caution">
    <text evidence="2">The sequence shown here is derived from an EMBL/GenBank/DDBJ whole genome shotgun (WGS) entry which is preliminary data.</text>
</comment>
<gene>
    <name evidence="2" type="ORF">KIN_42840</name>
</gene>
<evidence type="ECO:0000313" key="3">
    <source>
        <dbReference type="Proteomes" id="UP000436822"/>
    </source>
</evidence>
<accession>A0A6N6JMR4</accession>
<sequence>MGLDQYAYRKTPETGEEGDSPAFVWRKHAKLQTFMEHLYTARTGLDASNLNCGELRLDAADIDRLETAAKAGTLPVCAGGGSACSRLNWSPRPIPGRLSLYGHQFQDEQAEAYRAHDLAFCAWARAEMQAGSTVIYSCWW</sequence>
<name>A0A6N6JMR4_9RHOB</name>
<organism evidence="2 3">
    <name type="scientific">Litoreibacter roseus</name>
    <dbReference type="NCBI Taxonomy" id="2601869"/>
    <lineage>
        <taxon>Bacteria</taxon>
        <taxon>Pseudomonadati</taxon>
        <taxon>Pseudomonadota</taxon>
        <taxon>Alphaproteobacteria</taxon>
        <taxon>Rhodobacterales</taxon>
        <taxon>Roseobacteraceae</taxon>
        <taxon>Litoreibacter</taxon>
    </lineage>
</organism>
<dbReference type="RefSeq" id="WP_159810947.1">
    <property type="nucleotide sequence ID" value="NZ_BLJE01000008.1"/>
</dbReference>
<proteinExistence type="predicted"/>
<dbReference type="Proteomes" id="UP000436822">
    <property type="component" value="Unassembled WGS sequence"/>
</dbReference>
<feature type="region of interest" description="Disordered" evidence="1">
    <location>
        <begin position="1"/>
        <end position="20"/>
    </location>
</feature>
<keyword evidence="3" id="KW-1185">Reference proteome</keyword>
<dbReference type="EMBL" id="BLJE01000008">
    <property type="protein sequence ID" value="GFE67210.1"/>
    <property type="molecule type" value="Genomic_DNA"/>
</dbReference>
<reference evidence="2 3" key="1">
    <citation type="submission" date="2019-12" db="EMBL/GenBank/DDBJ databases">
        <title>Litoreibacter badius sp. nov., a novel bacteriochlorophyll a-containing bacterium in the genus Litoreibacter.</title>
        <authorList>
            <person name="Kanamuro M."/>
            <person name="Takabe Y."/>
            <person name="Mori K."/>
            <person name="Takaichi S."/>
            <person name="Hanada S."/>
        </authorList>
    </citation>
    <scope>NUCLEOTIDE SEQUENCE [LARGE SCALE GENOMIC DNA]</scope>
    <source>
        <strain evidence="2 3">K6</strain>
    </source>
</reference>
<evidence type="ECO:0000256" key="1">
    <source>
        <dbReference type="SAM" id="MobiDB-lite"/>
    </source>
</evidence>
<evidence type="ECO:0000313" key="2">
    <source>
        <dbReference type="EMBL" id="GFE67210.1"/>
    </source>
</evidence>
<protein>
    <submittedName>
        <fullName evidence="2">Uncharacterized protein</fullName>
    </submittedName>
</protein>